<dbReference type="GO" id="GO:0032259">
    <property type="term" value="P:methylation"/>
    <property type="evidence" value="ECO:0007669"/>
    <property type="project" value="UniProtKB-KW"/>
</dbReference>
<protein>
    <submittedName>
        <fullName evidence="5">23S rRNA (Cytidine1920-2'-O)/16S rRNA (Cytidine1409-2'-O)-methyltransferase</fullName>
    </submittedName>
</protein>
<proteinExistence type="inferred from homology"/>
<keyword evidence="1 3" id="KW-0694">RNA-binding</keyword>
<dbReference type="InterPro" id="IPR004538">
    <property type="entry name" value="Hemolysin_A/TlyA"/>
</dbReference>
<dbReference type="InterPro" id="IPR047048">
    <property type="entry name" value="TlyA"/>
</dbReference>
<dbReference type="Gene3D" id="3.10.290.10">
    <property type="entry name" value="RNA-binding S4 domain"/>
    <property type="match status" value="1"/>
</dbReference>
<comment type="similarity">
    <text evidence="2">Belongs to the TlyA family.</text>
</comment>
<organism evidence="5 6">
    <name type="scientific">Maledivibacter halophilus</name>
    <dbReference type="NCBI Taxonomy" id="36842"/>
    <lineage>
        <taxon>Bacteria</taxon>
        <taxon>Bacillati</taxon>
        <taxon>Bacillota</taxon>
        <taxon>Clostridia</taxon>
        <taxon>Peptostreptococcales</taxon>
        <taxon>Caminicellaceae</taxon>
        <taxon>Maledivibacter</taxon>
    </lineage>
</organism>
<dbReference type="Proteomes" id="UP000190285">
    <property type="component" value="Unassembled WGS sequence"/>
</dbReference>
<dbReference type="OrthoDB" id="9784736at2"/>
<dbReference type="AlphaFoldDB" id="A0A1T5L8M1"/>
<dbReference type="PANTHER" id="PTHR32319:SF0">
    <property type="entry name" value="BACTERIAL HEMOLYSIN-LIKE PROTEIN"/>
    <property type="match status" value="1"/>
</dbReference>
<keyword evidence="6" id="KW-1185">Reference proteome</keyword>
<dbReference type="Pfam" id="PF01728">
    <property type="entry name" value="FtsJ"/>
    <property type="match status" value="1"/>
</dbReference>
<keyword evidence="5" id="KW-0489">Methyltransferase</keyword>
<sequence length="269" mass="30290">MEKKVRIDALLVEKKHFSSREKAKKALMAGIVYVNNQLIDKAGMKVDHDADIEIKGKTIPYVSRGGLKLEKAVKEYNIDLSNMICMDVGASTGGFTDCMLQNGAKKVYSIDVGYGQLDWKLRQDDRVISMERTNIRYVKPEDIDEKIDFASIDVAFISLKIVLPVVKKLVKEKGNIIFLIKPQFEAGRSRVGKKGVVRDKSVHKDVIEDILNFSKEIGLTIKNITYSPIKGPKGNIEFLVYVSNEPPVQEFDIDKIAYDIVEKAHGELN</sequence>
<name>A0A1T5L8M1_9FIRM</name>
<dbReference type="NCBIfam" id="TIGR00478">
    <property type="entry name" value="tly"/>
    <property type="match status" value="1"/>
</dbReference>
<dbReference type="RefSeq" id="WP_079492123.1">
    <property type="nucleotide sequence ID" value="NZ_FUZT01000006.1"/>
</dbReference>
<dbReference type="GO" id="GO:0003723">
    <property type="term" value="F:RNA binding"/>
    <property type="evidence" value="ECO:0007669"/>
    <property type="project" value="UniProtKB-KW"/>
</dbReference>
<evidence type="ECO:0000313" key="5">
    <source>
        <dbReference type="EMBL" id="SKC72290.1"/>
    </source>
</evidence>
<dbReference type="SUPFAM" id="SSF55174">
    <property type="entry name" value="Alpha-L RNA-binding motif"/>
    <property type="match status" value="1"/>
</dbReference>
<dbReference type="EMBL" id="FUZT01000006">
    <property type="protein sequence ID" value="SKC72290.1"/>
    <property type="molecule type" value="Genomic_DNA"/>
</dbReference>
<evidence type="ECO:0000256" key="3">
    <source>
        <dbReference type="PROSITE-ProRule" id="PRU00182"/>
    </source>
</evidence>
<evidence type="ECO:0000259" key="4">
    <source>
        <dbReference type="SMART" id="SM00363"/>
    </source>
</evidence>
<evidence type="ECO:0000256" key="2">
    <source>
        <dbReference type="ARBA" id="ARBA00029460"/>
    </source>
</evidence>
<accession>A0A1T5L8M1</accession>
<dbReference type="CDD" id="cd00165">
    <property type="entry name" value="S4"/>
    <property type="match status" value="1"/>
</dbReference>
<dbReference type="InterPro" id="IPR002877">
    <property type="entry name" value="RNA_MeTrfase_FtsJ_dom"/>
</dbReference>
<dbReference type="Pfam" id="PF01479">
    <property type="entry name" value="S4"/>
    <property type="match status" value="1"/>
</dbReference>
<dbReference type="PROSITE" id="PS50889">
    <property type="entry name" value="S4"/>
    <property type="match status" value="1"/>
</dbReference>
<dbReference type="InterPro" id="IPR036986">
    <property type="entry name" value="S4_RNA-bd_sf"/>
</dbReference>
<reference evidence="5 6" key="1">
    <citation type="submission" date="2017-02" db="EMBL/GenBank/DDBJ databases">
        <authorList>
            <person name="Peterson S.W."/>
        </authorList>
    </citation>
    <scope>NUCLEOTIDE SEQUENCE [LARGE SCALE GENOMIC DNA]</scope>
    <source>
        <strain evidence="5 6">M1</strain>
    </source>
</reference>
<evidence type="ECO:0000256" key="1">
    <source>
        <dbReference type="ARBA" id="ARBA00022884"/>
    </source>
</evidence>
<dbReference type="STRING" id="36842.SAMN02194393_02599"/>
<dbReference type="GO" id="GO:0008168">
    <property type="term" value="F:methyltransferase activity"/>
    <property type="evidence" value="ECO:0007669"/>
    <property type="project" value="UniProtKB-KW"/>
</dbReference>
<dbReference type="PANTHER" id="PTHR32319">
    <property type="entry name" value="BACTERIAL HEMOLYSIN-LIKE PROTEIN"/>
    <property type="match status" value="1"/>
</dbReference>
<gene>
    <name evidence="5" type="ORF">SAMN02194393_02599</name>
</gene>
<dbReference type="PIRSF" id="PIRSF005578">
    <property type="entry name" value="TlyA"/>
    <property type="match status" value="1"/>
</dbReference>
<evidence type="ECO:0000313" key="6">
    <source>
        <dbReference type="Proteomes" id="UP000190285"/>
    </source>
</evidence>
<dbReference type="SUPFAM" id="SSF53335">
    <property type="entry name" value="S-adenosyl-L-methionine-dependent methyltransferases"/>
    <property type="match status" value="1"/>
</dbReference>
<dbReference type="Gene3D" id="3.40.50.150">
    <property type="entry name" value="Vaccinia Virus protein VP39"/>
    <property type="match status" value="1"/>
</dbReference>
<dbReference type="InterPro" id="IPR029063">
    <property type="entry name" value="SAM-dependent_MTases_sf"/>
</dbReference>
<dbReference type="SMART" id="SM00363">
    <property type="entry name" value="S4"/>
    <property type="match status" value="1"/>
</dbReference>
<feature type="domain" description="RNA-binding S4" evidence="4">
    <location>
        <begin position="5"/>
        <end position="70"/>
    </location>
</feature>
<keyword evidence="5" id="KW-0808">Transferase</keyword>
<dbReference type="InterPro" id="IPR002942">
    <property type="entry name" value="S4_RNA-bd"/>
</dbReference>